<protein>
    <submittedName>
        <fullName evidence="1">Uncharacterized protein</fullName>
    </submittedName>
</protein>
<dbReference type="EMBL" id="LXQA010563119">
    <property type="protein sequence ID" value="MCI59413.1"/>
    <property type="molecule type" value="Genomic_DNA"/>
</dbReference>
<name>A0A392TE29_9FABA</name>
<evidence type="ECO:0000313" key="1">
    <source>
        <dbReference type="EMBL" id="MCI59413.1"/>
    </source>
</evidence>
<comment type="caution">
    <text evidence="1">The sequence shown here is derived from an EMBL/GenBank/DDBJ whole genome shotgun (WGS) entry which is preliminary data.</text>
</comment>
<evidence type="ECO:0000313" key="2">
    <source>
        <dbReference type="Proteomes" id="UP000265520"/>
    </source>
</evidence>
<accession>A0A392TE29</accession>
<organism evidence="1 2">
    <name type="scientific">Trifolium medium</name>
    <dbReference type="NCBI Taxonomy" id="97028"/>
    <lineage>
        <taxon>Eukaryota</taxon>
        <taxon>Viridiplantae</taxon>
        <taxon>Streptophyta</taxon>
        <taxon>Embryophyta</taxon>
        <taxon>Tracheophyta</taxon>
        <taxon>Spermatophyta</taxon>
        <taxon>Magnoliopsida</taxon>
        <taxon>eudicotyledons</taxon>
        <taxon>Gunneridae</taxon>
        <taxon>Pentapetalae</taxon>
        <taxon>rosids</taxon>
        <taxon>fabids</taxon>
        <taxon>Fabales</taxon>
        <taxon>Fabaceae</taxon>
        <taxon>Papilionoideae</taxon>
        <taxon>50 kb inversion clade</taxon>
        <taxon>NPAAA clade</taxon>
        <taxon>Hologalegina</taxon>
        <taxon>IRL clade</taxon>
        <taxon>Trifolieae</taxon>
        <taxon>Trifolium</taxon>
    </lineage>
</organism>
<feature type="non-terminal residue" evidence="1">
    <location>
        <position position="55"/>
    </location>
</feature>
<dbReference type="Proteomes" id="UP000265520">
    <property type="component" value="Unassembled WGS sequence"/>
</dbReference>
<reference evidence="1 2" key="1">
    <citation type="journal article" date="2018" name="Front. Plant Sci.">
        <title>Red Clover (Trifolium pratense) and Zigzag Clover (T. medium) - A Picture of Genomic Similarities and Differences.</title>
        <authorList>
            <person name="Dluhosova J."/>
            <person name="Istvanek J."/>
            <person name="Nedelnik J."/>
            <person name="Repkova J."/>
        </authorList>
    </citation>
    <scope>NUCLEOTIDE SEQUENCE [LARGE SCALE GENOMIC DNA]</scope>
    <source>
        <strain evidence="2">cv. 10/8</strain>
        <tissue evidence="1">Leaf</tissue>
    </source>
</reference>
<dbReference type="AlphaFoldDB" id="A0A392TE29"/>
<sequence length="55" mass="6296">MKARTQRHNQVLMNLMIKRYRLLHLALIGTPGNPHEAVKNSMSSDEETLNLGTYC</sequence>
<proteinExistence type="predicted"/>
<keyword evidence="2" id="KW-1185">Reference proteome</keyword>